<dbReference type="GO" id="GO:0005739">
    <property type="term" value="C:mitochondrion"/>
    <property type="evidence" value="ECO:0007669"/>
    <property type="project" value="TreeGrafter"/>
</dbReference>
<proteinExistence type="inferred from homology"/>
<evidence type="ECO:0000313" key="4">
    <source>
        <dbReference type="EMBL" id="CEM43860.1"/>
    </source>
</evidence>
<feature type="region of interest" description="Disordered" evidence="2">
    <location>
        <begin position="65"/>
        <end position="92"/>
    </location>
</feature>
<dbReference type="InterPro" id="IPR000073">
    <property type="entry name" value="AB_hydrolase_1"/>
</dbReference>
<dbReference type="EMBL" id="CDMZ01002777">
    <property type="protein sequence ID" value="CEM43860.1"/>
    <property type="molecule type" value="Genomic_DNA"/>
</dbReference>
<dbReference type="VEuPathDB" id="CryptoDB:Cvel_6969"/>
<evidence type="ECO:0000256" key="2">
    <source>
        <dbReference type="SAM" id="MobiDB-lite"/>
    </source>
</evidence>
<dbReference type="GO" id="GO:0042171">
    <property type="term" value="F:lysophosphatidic acid acyltransferase activity"/>
    <property type="evidence" value="ECO:0007669"/>
    <property type="project" value="TreeGrafter"/>
</dbReference>
<dbReference type="PANTHER" id="PTHR42886:SF29">
    <property type="entry name" value="PUMMELIG, ISOFORM A"/>
    <property type="match status" value="1"/>
</dbReference>
<feature type="compositionally biased region" description="Basic and acidic residues" evidence="2">
    <location>
        <begin position="65"/>
        <end position="74"/>
    </location>
</feature>
<accession>A0A0G4HIM0</accession>
<dbReference type="AlphaFoldDB" id="A0A0G4HIM0"/>
<dbReference type="PRINTS" id="PR00111">
    <property type="entry name" value="ABHYDROLASE"/>
</dbReference>
<dbReference type="Gene3D" id="3.40.50.1820">
    <property type="entry name" value="alpha/beta hydrolase"/>
    <property type="match status" value="1"/>
</dbReference>
<protein>
    <recommendedName>
        <fullName evidence="3">AB hydrolase-1 domain-containing protein</fullName>
    </recommendedName>
</protein>
<feature type="compositionally biased region" description="Polar residues" evidence="2">
    <location>
        <begin position="80"/>
        <end position="89"/>
    </location>
</feature>
<reference evidence="4" key="1">
    <citation type="submission" date="2014-11" db="EMBL/GenBank/DDBJ databases">
        <authorList>
            <person name="Otto D Thomas"/>
            <person name="Naeem Raeece"/>
        </authorList>
    </citation>
    <scope>NUCLEOTIDE SEQUENCE</scope>
</reference>
<organism evidence="4">
    <name type="scientific">Chromera velia CCMP2878</name>
    <dbReference type="NCBI Taxonomy" id="1169474"/>
    <lineage>
        <taxon>Eukaryota</taxon>
        <taxon>Sar</taxon>
        <taxon>Alveolata</taxon>
        <taxon>Colpodellida</taxon>
        <taxon>Chromeraceae</taxon>
        <taxon>Chromera</taxon>
    </lineage>
</organism>
<dbReference type="PANTHER" id="PTHR42886">
    <property type="entry name" value="RE40534P-RELATED"/>
    <property type="match status" value="1"/>
</dbReference>
<feature type="domain" description="AB hydrolase-1" evidence="3">
    <location>
        <begin position="97"/>
        <end position="212"/>
    </location>
</feature>
<sequence>MVWSSFWIPTDKERLQNAETAILEEALAWVENDDVAYERKSVDLPSLSGDCSINTVTFFSKKARQAEDKARTEGEGGVPSSPSMQSSERAGTEKTSHLVCAHGFGAGVGLYARTMAAAVAHHGVGSVTAFDWLGFGFSSRPSFLRGSFDRADREKSESAFVSSLEAWRERMGINRMTLCGHSLGGLLCAVYAEKYPFRVRRLILASCIGLPEKPSAEESRRKGNPFASLPCYVRAVVGCIRFCWDYLNWTPLSYLRLSGPFGPSAVRKFVQLRFQGREYYPSPVLQDYLYHLNAQPGCGEFVLPALLDSTVHARDPLGKRVALLKAPVLFLHGEYDWVRDCTGKELQRTNPEHFRVLQLPSCGHQLFVENPKAFAAVVAKELHS</sequence>
<name>A0A0G4HIM0_9ALVE</name>
<dbReference type="InterPro" id="IPR029058">
    <property type="entry name" value="AB_hydrolase_fold"/>
</dbReference>
<evidence type="ECO:0000259" key="3">
    <source>
        <dbReference type="Pfam" id="PF00561"/>
    </source>
</evidence>
<dbReference type="SUPFAM" id="SSF53474">
    <property type="entry name" value="alpha/beta-Hydrolases"/>
    <property type="match status" value="1"/>
</dbReference>
<dbReference type="GO" id="GO:0055088">
    <property type="term" value="P:lipid homeostasis"/>
    <property type="evidence" value="ECO:0007669"/>
    <property type="project" value="TreeGrafter"/>
</dbReference>
<gene>
    <name evidence="4" type="ORF">Cvel_6969.t2.CR1</name>
</gene>
<dbReference type="Pfam" id="PF00561">
    <property type="entry name" value="Abhydrolase_1"/>
    <property type="match status" value="1"/>
</dbReference>
<dbReference type="PhylomeDB" id="A0A0G4HIM0"/>
<evidence type="ECO:0000256" key="1">
    <source>
        <dbReference type="ARBA" id="ARBA00038097"/>
    </source>
</evidence>
<dbReference type="GO" id="GO:0052689">
    <property type="term" value="F:carboxylic ester hydrolase activity"/>
    <property type="evidence" value="ECO:0007669"/>
    <property type="project" value="TreeGrafter"/>
</dbReference>
<dbReference type="GO" id="GO:0006654">
    <property type="term" value="P:phosphatidic acid biosynthetic process"/>
    <property type="evidence" value="ECO:0007669"/>
    <property type="project" value="TreeGrafter"/>
</dbReference>
<comment type="similarity">
    <text evidence="1">Belongs to the peptidase S33 family. ABHD4/ABHD5 subfamily.</text>
</comment>